<sequence>YSSSRNSEFLQVKDEPSNKIKKRFSDSSFLSNSIRWFTKPRRTSILKDKSISEVNENSTKYFSYSDTLPISTSHRSMPIIQLSSENSQIINNLNALESMKYHDAINLFSDILLKYPNSYSIRCDRAYASYQVEEWDRAIGDLNFAILKKPKNPRAYTLRGEIYRLLNSYKESLMDFNKSLKLQPKNVFALRARAEVYYSIKHFDDSINDLNLALDLDPNNVYTLSRRAKVYCALGFYGASLLDLNKALEID</sequence>
<feature type="non-terminal residue" evidence="1">
    <location>
        <position position="1"/>
    </location>
</feature>
<gene>
    <name evidence="1" type="ORF">SCALOS_LOCUS9953</name>
</gene>
<name>A0ACA9P7F3_9GLOM</name>
<accession>A0ACA9P7F3</accession>
<evidence type="ECO:0000313" key="2">
    <source>
        <dbReference type="Proteomes" id="UP000789860"/>
    </source>
</evidence>
<comment type="caution">
    <text evidence="1">The sequence shown here is derived from an EMBL/GenBank/DDBJ whole genome shotgun (WGS) entry which is preliminary data.</text>
</comment>
<protein>
    <submittedName>
        <fullName evidence="1">1473_t:CDS:1</fullName>
    </submittedName>
</protein>
<dbReference type="EMBL" id="CAJVPM010034081">
    <property type="protein sequence ID" value="CAG8686693.1"/>
    <property type="molecule type" value="Genomic_DNA"/>
</dbReference>
<reference evidence="1" key="1">
    <citation type="submission" date="2021-06" db="EMBL/GenBank/DDBJ databases">
        <authorList>
            <person name="Kallberg Y."/>
            <person name="Tangrot J."/>
            <person name="Rosling A."/>
        </authorList>
    </citation>
    <scope>NUCLEOTIDE SEQUENCE</scope>
    <source>
        <strain evidence="1">AU212A</strain>
    </source>
</reference>
<feature type="non-terminal residue" evidence="1">
    <location>
        <position position="251"/>
    </location>
</feature>
<evidence type="ECO:0000313" key="1">
    <source>
        <dbReference type="EMBL" id="CAG8686693.1"/>
    </source>
</evidence>
<organism evidence="1 2">
    <name type="scientific">Scutellospora calospora</name>
    <dbReference type="NCBI Taxonomy" id="85575"/>
    <lineage>
        <taxon>Eukaryota</taxon>
        <taxon>Fungi</taxon>
        <taxon>Fungi incertae sedis</taxon>
        <taxon>Mucoromycota</taxon>
        <taxon>Glomeromycotina</taxon>
        <taxon>Glomeromycetes</taxon>
        <taxon>Diversisporales</taxon>
        <taxon>Gigasporaceae</taxon>
        <taxon>Scutellospora</taxon>
    </lineage>
</organism>
<keyword evidence="2" id="KW-1185">Reference proteome</keyword>
<proteinExistence type="predicted"/>
<dbReference type="Proteomes" id="UP000789860">
    <property type="component" value="Unassembled WGS sequence"/>
</dbReference>